<feature type="compositionally biased region" description="Low complexity" evidence="1">
    <location>
        <begin position="13"/>
        <end position="67"/>
    </location>
</feature>
<dbReference type="AlphaFoldDB" id="A0A1A5ZY53"/>
<evidence type="ECO:0000313" key="2">
    <source>
        <dbReference type="EMBL" id="OBR82742.1"/>
    </source>
</evidence>
<proteinExistence type="predicted"/>
<keyword evidence="4" id="KW-1185">Reference proteome</keyword>
<feature type="compositionally biased region" description="Polar residues" evidence="1">
    <location>
        <begin position="74"/>
        <end position="91"/>
    </location>
</feature>
<dbReference type="GeneID" id="28971208"/>
<accession>A0A1A5ZY53</accession>
<name>A0A1A5ZY53_9TREE</name>
<evidence type="ECO:0000313" key="4">
    <source>
        <dbReference type="Proteomes" id="UP000078595"/>
    </source>
</evidence>
<feature type="compositionally biased region" description="Low complexity" evidence="1">
    <location>
        <begin position="100"/>
        <end position="113"/>
    </location>
</feature>
<dbReference type="EMBL" id="KI894035">
    <property type="protein sequence ID" value="OBR82742.1"/>
    <property type="molecule type" value="Genomic_DNA"/>
</dbReference>
<dbReference type="RefSeq" id="XP_018260584.1">
    <property type="nucleotide sequence ID" value="XM_018410774.1"/>
</dbReference>
<reference evidence="3" key="2">
    <citation type="submission" date="2013-07" db="EMBL/GenBank/DDBJ databases">
        <authorList>
            <consortium name="The Broad Institute Genome Sequencing Platform"/>
            <person name="Cuomo C."/>
            <person name="Litvintseva A."/>
            <person name="Chen Y."/>
            <person name="Heitman J."/>
            <person name="Sun S."/>
            <person name="Springer D."/>
            <person name="Dromer F."/>
            <person name="Young S.K."/>
            <person name="Zeng Q."/>
            <person name="Gargeya S."/>
            <person name="Fitzgerald M."/>
            <person name="Abouelleil A."/>
            <person name="Alvarado L."/>
            <person name="Berlin A.M."/>
            <person name="Chapman S.B."/>
            <person name="Dewar J."/>
            <person name="Goldberg J."/>
            <person name="Griggs A."/>
            <person name="Gujja S."/>
            <person name="Hansen M."/>
            <person name="Howarth C."/>
            <person name="Imamovic A."/>
            <person name="Larimer J."/>
            <person name="McCowan C."/>
            <person name="Murphy C."/>
            <person name="Pearson M."/>
            <person name="Priest M."/>
            <person name="Roberts A."/>
            <person name="Saif S."/>
            <person name="Shea T."/>
            <person name="Sykes S."/>
            <person name="Wortman J."/>
            <person name="Nusbaum C."/>
            <person name="Birren B."/>
        </authorList>
    </citation>
    <scope>NUCLEOTIDE SEQUENCE</scope>
    <source>
        <strain evidence="3">CBS 10117</strain>
    </source>
</reference>
<reference evidence="3" key="3">
    <citation type="submission" date="2024-02" db="EMBL/GenBank/DDBJ databases">
        <title>Comparative genomics of Cryptococcus and Kwoniella reveals pathogenesis evolution and contrasting modes of karyotype evolution via chromosome fusion or intercentromeric recombination.</title>
        <authorList>
            <person name="Coelho M.A."/>
            <person name="David-Palma M."/>
            <person name="Shea T."/>
            <person name="Bowers K."/>
            <person name="McGinley-Smith S."/>
            <person name="Mohammad A.W."/>
            <person name="Gnirke A."/>
            <person name="Yurkov A.M."/>
            <person name="Nowrousian M."/>
            <person name="Sun S."/>
            <person name="Cuomo C.A."/>
            <person name="Heitman J."/>
        </authorList>
    </citation>
    <scope>NUCLEOTIDE SEQUENCE</scope>
    <source>
        <strain evidence="3">CBS 10117</strain>
    </source>
</reference>
<evidence type="ECO:0000256" key="1">
    <source>
        <dbReference type="SAM" id="MobiDB-lite"/>
    </source>
</evidence>
<dbReference type="VEuPathDB" id="FungiDB:I303_07509"/>
<evidence type="ECO:0000313" key="3">
    <source>
        <dbReference type="EMBL" id="WWC65547.1"/>
    </source>
</evidence>
<dbReference type="EMBL" id="CP144540">
    <property type="protein sequence ID" value="WWC65547.1"/>
    <property type="molecule type" value="Genomic_DNA"/>
</dbReference>
<reference evidence="2" key="1">
    <citation type="submission" date="2013-07" db="EMBL/GenBank/DDBJ databases">
        <title>The Genome Sequence of Cryptococcus dejecticola CBS10117.</title>
        <authorList>
            <consortium name="The Broad Institute Genome Sequencing Platform"/>
            <person name="Cuomo C."/>
            <person name="Litvintseva A."/>
            <person name="Chen Y."/>
            <person name="Heitman J."/>
            <person name="Sun S."/>
            <person name="Springer D."/>
            <person name="Dromer F."/>
            <person name="Young S.K."/>
            <person name="Zeng Q."/>
            <person name="Gargeya S."/>
            <person name="Fitzgerald M."/>
            <person name="Abouelleil A."/>
            <person name="Alvarado L."/>
            <person name="Berlin A.M."/>
            <person name="Chapman S.B."/>
            <person name="Dewar J."/>
            <person name="Goldberg J."/>
            <person name="Griggs A."/>
            <person name="Gujja S."/>
            <person name="Hansen M."/>
            <person name="Howarth C."/>
            <person name="Imamovic A."/>
            <person name="Larimer J."/>
            <person name="McCowan C."/>
            <person name="Murphy C."/>
            <person name="Pearson M."/>
            <person name="Priest M."/>
            <person name="Roberts A."/>
            <person name="Saif S."/>
            <person name="Shea T."/>
            <person name="Sykes S."/>
            <person name="Wortman J."/>
            <person name="Nusbaum C."/>
            <person name="Birren B."/>
        </authorList>
    </citation>
    <scope>NUCLEOTIDE SEQUENCE [LARGE SCALE GENOMIC DNA]</scope>
    <source>
        <strain evidence="2">CBS 10117</strain>
    </source>
</reference>
<gene>
    <name evidence="2" type="ORF">I303_07509</name>
    <name evidence="3" type="ORF">I303_108165</name>
</gene>
<protein>
    <submittedName>
        <fullName evidence="2">Uncharacterized protein</fullName>
    </submittedName>
</protein>
<organism evidence="2">
    <name type="scientific">Kwoniella dejecticola CBS 10117</name>
    <dbReference type="NCBI Taxonomy" id="1296121"/>
    <lineage>
        <taxon>Eukaryota</taxon>
        <taxon>Fungi</taxon>
        <taxon>Dikarya</taxon>
        <taxon>Basidiomycota</taxon>
        <taxon>Agaricomycotina</taxon>
        <taxon>Tremellomycetes</taxon>
        <taxon>Tremellales</taxon>
        <taxon>Cryptococcaceae</taxon>
        <taxon>Kwoniella</taxon>
    </lineage>
</organism>
<sequence>MSNNPYNPYRFYPSPSSVSAQPQSQSQNQTQIQTQAQADQTSANLTPTLSSSSSAAANTSNTNPSTSAGGGAYQSISQPNTAYRQAQSNFVGPSPDHRFPAQAQPQQAYQTPQEAYGNSSYALSASAPARYQTQYPTFNRAHKYVCSSCGNERKENERDEGHWWCFLCGRYTDTRVIR</sequence>
<dbReference type="KEGG" id="kdj:28971208"/>
<dbReference type="Proteomes" id="UP000078595">
    <property type="component" value="Chromosome 11"/>
</dbReference>
<feature type="region of interest" description="Disordered" evidence="1">
    <location>
        <begin position="1"/>
        <end position="115"/>
    </location>
</feature>